<comment type="caution">
    <text evidence="2">The sequence shown here is derived from an EMBL/GenBank/DDBJ whole genome shotgun (WGS) entry which is preliminary data.</text>
</comment>
<dbReference type="RefSeq" id="WP_067593160.1">
    <property type="nucleotide sequence ID" value="NZ_JABMCZ010000001.1"/>
</dbReference>
<reference evidence="2 3" key="1">
    <citation type="submission" date="2016-04" db="EMBL/GenBank/DDBJ databases">
        <authorList>
            <person name="Evans L.H."/>
            <person name="Alamgir A."/>
            <person name="Owens N."/>
            <person name="Weber N.D."/>
            <person name="Virtaneva K."/>
            <person name="Barbian K."/>
            <person name="Babar A."/>
            <person name="Rosenke K."/>
        </authorList>
    </citation>
    <scope>NUCLEOTIDE SEQUENCE [LARGE SCALE GENOMIC DNA]</scope>
    <source>
        <strain evidence="2 3">IFM 0406</strain>
    </source>
</reference>
<feature type="transmembrane region" description="Helical" evidence="1">
    <location>
        <begin position="43"/>
        <end position="63"/>
    </location>
</feature>
<sequence length="67" mass="7542">MVRLIVAALVFVVAAYASIWLLWIDGRPNHGTDRARRIRRLRAIVFSITGVALTAFIAAFLTYRPLT</sequence>
<keyword evidence="3" id="KW-1185">Reference proteome</keyword>
<evidence type="ECO:0000256" key="1">
    <source>
        <dbReference type="SAM" id="Phobius"/>
    </source>
</evidence>
<gene>
    <name evidence="2" type="ORF">AWN90_37785</name>
</gene>
<keyword evidence="1" id="KW-0812">Transmembrane</keyword>
<dbReference type="AlphaFoldDB" id="A0A164L3Q0"/>
<protein>
    <submittedName>
        <fullName evidence="2">Uncharacterized protein</fullName>
    </submittedName>
</protein>
<dbReference type="EMBL" id="LWGR01000010">
    <property type="protein sequence ID" value="KZM71989.1"/>
    <property type="molecule type" value="Genomic_DNA"/>
</dbReference>
<dbReference type="STRING" id="455432.AWN90_37785"/>
<dbReference type="Proteomes" id="UP000076512">
    <property type="component" value="Unassembled WGS sequence"/>
</dbReference>
<organism evidence="2 3">
    <name type="scientific">Nocardia terpenica</name>
    <dbReference type="NCBI Taxonomy" id="455432"/>
    <lineage>
        <taxon>Bacteria</taxon>
        <taxon>Bacillati</taxon>
        <taxon>Actinomycetota</taxon>
        <taxon>Actinomycetes</taxon>
        <taxon>Mycobacteriales</taxon>
        <taxon>Nocardiaceae</taxon>
        <taxon>Nocardia</taxon>
    </lineage>
</organism>
<evidence type="ECO:0000313" key="3">
    <source>
        <dbReference type="Proteomes" id="UP000076512"/>
    </source>
</evidence>
<keyword evidence="1" id="KW-1133">Transmembrane helix</keyword>
<feature type="transmembrane region" description="Helical" evidence="1">
    <location>
        <begin position="6"/>
        <end position="23"/>
    </location>
</feature>
<keyword evidence="1" id="KW-0472">Membrane</keyword>
<proteinExistence type="predicted"/>
<evidence type="ECO:0000313" key="2">
    <source>
        <dbReference type="EMBL" id="KZM71989.1"/>
    </source>
</evidence>
<accession>A0A164L3Q0</accession>
<name>A0A164L3Q0_9NOCA</name>